<keyword evidence="10 14" id="KW-0560">Oxidoreductase</keyword>
<accession>A0A8W7Q048</accession>
<evidence type="ECO:0000256" key="6">
    <source>
        <dbReference type="ARBA" id="ARBA00022617"/>
    </source>
</evidence>
<keyword evidence="9" id="KW-0492">Microsome</keyword>
<dbReference type="PANTHER" id="PTHR24291">
    <property type="entry name" value="CYTOCHROME P450 FAMILY 4"/>
    <property type="match status" value="1"/>
</dbReference>
<proteinExistence type="inferred from homology"/>
<dbReference type="PANTHER" id="PTHR24291:SF189">
    <property type="entry name" value="CYTOCHROME P450 4C3-RELATED"/>
    <property type="match status" value="1"/>
</dbReference>
<comment type="similarity">
    <text evidence="5 14">Belongs to the cytochrome P450 family.</text>
</comment>
<evidence type="ECO:0000256" key="8">
    <source>
        <dbReference type="ARBA" id="ARBA00022824"/>
    </source>
</evidence>
<comment type="cofactor">
    <cofactor evidence="1">
        <name>heme</name>
        <dbReference type="ChEBI" id="CHEBI:30413"/>
    </cofactor>
</comment>
<evidence type="ECO:0000256" key="10">
    <source>
        <dbReference type="ARBA" id="ARBA00023002"/>
    </source>
</evidence>
<dbReference type="Gene3D" id="1.10.630.10">
    <property type="entry name" value="Cytochrome P450"/>
    <property type="match status" value="2"/>
</dbReference>
<keyword evidence="8" id="KW-0256">Endoplasmic reticulum</keyword>
<protein>
    <recommendedName>
        <fullName evidence="16">Cytochrome P450</fullName>
    </recommendedName>
</protein>
<dbReference type="GO" id="GO:0005789">
    <property type="term" value="C:endoplasmic reticulum membrane"/>
    <property type="evidence" value="ECO:0007669"/>
    <property type="project" value="UniProtKB-SubCell"/>
</dbReference>
<comment type="subcellular location">
    <subcellularLocation>
        <location evidence="4">Endoplasmic reticulum membrane</location>
        <topology evidence="4">Peripheral membrane protein</topology>
    </subcellularLocation>
    <subcellularLocation>
        <location evidence="3">Microsome membrane</location>
        <topology evidence="3">Peripheral membrane protein</topology>
    </subcellularLocation>
</comment>
<dbReference type="GO" id="GO:0016705">
    <property type="term" value="F:oxidoreductase activity, acting on paired donors, with incorporation or reduction of molecular oxygen"/>
    <property type="evidence" value="ECO:0007669"/>
    <property type="project" value="InterPro"/>
</dbReference>
<evidence type="ECO:0000256" key="3">
    <source>
        <dbReference type="ARBA" id="ARBA00004174"/>
    </source>
</evidence>
<dbReference type="PROSITE" id="PS00086">
    <property type="entry name" value="CYTOCHROME_P450"/>
    <property type="match status" value="1"/>
</dbReference>
<reference evidence="15" key="1">
    <citation type="submission" date="2022-08" db="UniProtKB">
        <authorList>
            <consortium name="EnsemblMetazoa"/>
        </authorList>
    </citation>
    <scope>IDENTIFICATION</scope>
</reference>
<dbReference type="EnsemblMetazoa" id="ACOM040396-RA">
    <property type="protein sequence ID" value="ACOM040396-PA.1"/>
    <property type="gene ID" value="ACOM040396"/>
</dbReference>
<comment type="function">
    <text evidence="2">May be involved in the metabolism of insect hormones and in the breakdown of synthetic insecticides.</text>
</comment>
<dbReference type="InterPro" id="IPR050196">
    <property type="entry name" value="Cytochrome_P450_Monoox"/>
</dbReference>
<keyword evidence="7 14" id="KW-0479">Metal-binding</keyword>
<dbReference type="SUPFAM" id="SSF48264">
    <property type="entry name" value="Cytochrome P450"/>
    <property type="match status" value="1"/>
</dbReference>
<dbReference type="GO" id="GO:0020037">
    <property type="term" value="F:heme binding"/>
    <property type="evidence" value="ECO:0007669"/>
    <property type="project" value="InterPro"/>
</dbReference>
<dbReference type="Pfam" id="PF00067">
    <property type="entry name" value="p450"/>
    <property type="match status" value="2"/>
</dbReference>
<dbReference type="AlphaFoldDB" id="A0A8W7Q048"/>
<evidence type="ECO:0000313" key="15">
    <source>
        <dbReference type="EnsemblMetazoa" id="ACOM040396-PA.1"/>
    </source>
</evidence>
<keyword evidence="11 14" id="KW-0408">Iron</keyword>
<evidence type="ECO:0000256" key="1">
    <source>
        <dbReference type="ARBA" id="ARBA00001971"/>
    </source>
</evidence>
<keyword evidence="13" id="KW-0472">Membrane</keyword>
<dbReference type="GO" id="GO:0004497">
    <property type="term" value="F:monooxygenase activity"/>
    <property type="evidence" value="ECO:0007669"/>
    <property type="project" value="UniProtKB-KW"/>
</dbReference>
<dbReference type="Proteomes" id="UP000075882">
    <property type="component" value="Unassembled WGS sequence"/>
</dbReference>
<evidence type="ECO:0008006" key="16">
    <source>
        <dbReference type="Google" id="ProtNLM"/>
    </source>
</evidence>
<sequence>MRSFSSESQALICSIRYCNSSGSMMVGLRHGSVQSWCWLASHPDIMNAVLSHPDCLKKPFFYDFVKLEHAIFAGHYHLWKTQRKALNPTFNTRILNSFIPVFVQCSRQMVQHMEQSVGDVGRSISIFPFISKCTLEMVCGTTIGCDVMEQPGKETFIENLDRWFELVAKRMVSIHHYIELLYRFSRDFTEESEHRSSCFRFFETVIEKAKARINSTAIEDECEDYKKPLIFADQLLAAQHNGNPFTDIEATHNIYAMIAAVNRFLPERSEGRSANVFIPFSAGARNCIGGRYAMLSMKVTLSSILRRLRLRSDLQMNDLQFRFGLTLKLDLGDGGHCA</sequence>
<evidence type="ECO:0000256" key="13">
    <source>
        <dbReference type="ARBA" id="ARBA00023136"/>
    </source>
</evidence>
<evidence type="ECO:0000256" key="5">
    <source>
        <dbReference type="ARBA" id="ARBA00010617"/>
    </source>
</evidence>
<evidence type="ECO:0000256" key="9">
    <source>
        <dbReference type="ARBA" id="ARBA00022848"/>
    </source>
</evidence>
<dbReference type="InterPro" id="IPR036396">
    <property type="entry name" value="Cyt_P450_sf"/>
</dbReference>
<keyword evidence="6 14" id="KW-0349">Heme</keyword>
<dbReference type="InterPro" id="IPR001128">
    <property type="entry name" value="Cyt_P450"/>
</dbReference>
<evidence type="ECO:0000256" key="12">
    <source>
        <dbReference type="ARBA" id="ARBA00023033"/>
    </source>
</evidence>
<dbReference type="GO" id="GO:0005506">
    <property type="term" value="F:iron ion binding"/>
    <property type="evidence" value="ECO:0007669"/>
    <property type="project" value="InterPro"/>
</dbReference>
<dbReference type="VEuPathDB" id="VectorBase:ACON2_042762"/>
<evidence type="ECO:0000256" key="14">
    <source>
        <dbReference type="RuleBase" id="RU000461"/>
    </source>
</evidence>
<dbReference type="InterPro" id="IPR017972">
    <property type="entry name" value="Cyt_P450_CS"/>
</dbReference>
<evidence type="ECO:0000256" key="11">
    <source>
        <dbReference type="ARBA" id="ARBA00023004"/>
    </source>
</evidence>
<evidence type="ECO:0000256" key="7">
    <source>
        <dbReference type="ARBA" id="ARBA00022723"/>
    </source>
</evidence>
<name>A0A8W7Q048_ANOCL</name>
<keyword evidence="12 14" id="KW-0503">Monooxygenase</keyword>
<evidence type="ECO:0000256" key="4">
    <source>
        <dbReference type="ARBA" id="ARBA00004406"/>
    </source>
</evidence>
<evidence type="ECO:0000256" key="2">
    <source>
        <dbReference type="ARBA" id="ARBA00003690"/>
    </source>
</evidence>
<organism evidence="15">
    <name type="scientific">Anopheles coluzzii</name>
    <name type="common">African malaria mosquito</name>
    <dbReference type="NCBI Taxonomy" id="1518534"/>
    <lineage>
        <taxon>Eukaryota</taxon>
        <taxon>Metazoa</taxon>
        <taxon>Ecdysozoa</taxon>
        <taxon>Arthropoda</taxon>
        <taxon>Hexapoda</taxon>
        <taxon>Insecta</taxon>
        <taxon>Pterygota</taxon>
        <taxon>Neoptera</taxon>
        <taxon>Endopterygota</taxon>
        <taxon>Diptera</taxon>
        <taxon>Nematocera</taxon>
        <taxon>Culicoidea</taxon>
        <taxon>Culicidae</taxon>
        <taxon>Anophelinae</taxon>
        <taxon>Anopheles</taxon>
    </lineage>
</organism>